<proteinExistence type="predicted"/>
<evidence type="ECO:0000313" key="2">
    <source>
        <dbReference type="EMBL" id="UXX79618.1"/>
    </source>
</evidence>
<feature type="signal peptide" evidence="1">
    <location>
        <begin position="1"/>
        <end position="21"/>
    </location>
</feature>
<reference evidence="2" key="1">
    <citation type="submission" date="2022-10" db="EMBL/GenBank/DDBJ databases">
        <title>Comparative genomics and taxonomic characterization of three novel marine species of genus Reichenbachiella exhibiting antioxidant and polysaccharide degradation activities.</title>
        <authorList>
            <person name="Muhammad N."/>
            <person name="Lee Y.-J."/>
            <person name="Ko J."/>
            <person name="Kim S.-G."/>
        </authorList>
    </citation>
    <scope>NUCLEOTIDE SEQUENCE</scope>
    <source>
        <strain evidence="2">Wsw4-B4</strain>
    </source>
</reference>
<evidence type="ECO:0000256" key="1">
    <source>
        <dbReference type="SAM" id="SignalP"/>
    </source>
</evidence>
<dbReference type="RefSeq" id="WP_263051349.1">
    <property type="nucleotide sequence ID" value="NZ_CP106735.1"/>
</dbReference>
<sequence>MKSTFTLLFVCVFTTIGYAQAQTEQTTKAPSLNSHKYVNFESMKSPFITTNFFLELGMGESGLFTTQGVPVGDTTRLNLSGEILFVELKGGYQQRVKDWISFFVNIDYAARLGNSVESLYVSGVNTILTVEPGIVFKALKTEKTALSGYVKLTNTQSSIVDIQEYLNDLIVGKKYASITKDVPALNGGGGIVLLHAFSPSFGFNFDGQLVYGETLKRDNPKFQYYIGSNISFNLDHLLKIPVSLIVGGYANTLTNAFSTQGSLTSTFSIKVAYTGSDNFTIGIETYRGQTPIEDTNQRVQLNGFSFVSRFYF</sequence>
<gene>
    <name evidence="2" type="ORF">N7E81_00645</name>
</gene>
<evidence type="ECO:0000313" key="3">
    <source>
        <dbReference type="Proteomes" id="UP001062165"/>
    </source>
</evidence>
<dbReference type="EMBL" id="CP106735">
    <property type="protein sequence ID" value="UXX79618.1"/>
    <property type="molecule type" value="Genomic_DNA"/>
</dbReference>
<accession>A0ABY6D3I4</accession>
<name>A0ABY6D3I4_9BACT</name>
<protein>
    <submittedName>
        <fullName evidence="2">Uncharacterized protein</fullName>
    </submittedName>
</protein>
<keyword evidence="1" id="KW-0732">Signal</keyword>
<feature type="chain" id="PRO_5046054444" evidence="1">
    <location>
        <begin position="22"/>
        <end position="312"/>
    </location>
</feature>
<dbReference type="Proteomes" id="UP001062165">
    <property type="component" value="Chromosome"/>
</dbReference>
<organism evidence="2 3">
    <name type="scientific">Reichenbachiella carrageenanivorans</name>
    <dbReference type="NCBI Taxonomy" id="2979869"/>
    <lineage>
        <taxon>Bacteria</taxon>
        <taxon>Pseudomonadati</taxon>
        <taxon>Bacteroidota</taxon>
        <taxon>Cytophagia</taxon>
        <taxon>Cytophagales</taxon>
        <taxon>Reichenbachiellaceae</taxon>
        <taxon>Reichenbachiella</taxon>
    </lineage>
</organism>
<keyword evidence="3" id="KW-1185">Reference proteome</keyword>